<feature type="compositionally biased region" description="Low complexity" evidence="1">
    <location>
        <begin position="143"/>
        <end position="152"/>
    </location>
</feature>
<reference evidence="2" key="1">
    <citation type="submission" date="2021-11" db="EMBL/GenBank/DDBJ databases">
        <authorList>
            <consortium name="Genoscope - CEA"/>
            <person name="William W."/>
        </authorList>
    </citation>
    <scope>NUCLEOTIDE SEQUENCE</scope>
</reference>
<accession>A0A8J2SLF9</accession>
<keyword evidence="3" id="KW-1185">Reference proteome</keyword>
<sequence>MAWRSTLCFKDRNSRTPYEYARASTSTIRRAPGPRRPSLRPAPSRGGPRNDFQSRRCARGTCSWGASTRTTPGPRAPCATRPPSPPGRGPGARGLTRPPPVTWRASLPWRRPRPAARRARAGPGRTVARPSGSCRGRRRPDRGPSNLLARGSRAAHRRRSSRRCSPRSPRPRGTAAPSPCRAPPGAPRVGP</sequence>
<feature type="compositionally biased region" description="Low complexity" evidence="1">
    <location>
        <begin position="121"/>
        <end position="134"/>
    </location>
</feature>
<feature type="compositionally biased region" description="Low complexity" evidence="1">
    <location>
        <begin position="39"/>
        <end position="49"/>
    </location>
</feature>
<feature type="region of interest" description="Disordered" evidence="1">
    <location>
        <begin position="14"/>
        <end position="191"/>
    </location>
</feature>
<evidence type="ECO:0000313" key="2">
    <source>
        <dbReference type="EMBL" id="CAH0375208.1"/>
    </source>
</evidence>
<evidence type="ECO:0000256" key="1">
    <source>
        <dbReference type="SAM" id="MobiDB-lite"/>
    </source>
</evidence>
<gene>
    <name evidence="2" type="ORF">PECAL_4P25340</name>
</gene>
<dbReference type="AlphaFoldDB" id="A0A8J2SLF9"/>
<evidence type="ECO:0000313" key="3">
    <source>
        <dbReference type="Proteomes" id="UP000789595"/>
    </source>
</evidence>
<feature type="compositionally biased region" description="Basic residues" evidence="1">
    <location>
        <begin position="110"/>
        <end position="120"/>
    </location>
</feature>
<dbReference type="EMBL" id="CAKKNE010000004">
    <property type="protein sequence ID" value="CAH0375208.1"/>
    <property type="molecule type" value="Genomic_DNA"/>
</dbReference>
<proteinExistence type="predicted"/>
<name>A0A8J2SLF9_9STRA</name>
<protein>
    <submittedName>
        <fullName evidence="2">Uncharacterized protein</fullName>
    </submittedName>
</protein>
<organism evidence="2 3">
    <name type="scientific">Pelagomonas calceolata</name>
    <dbReference type="NCBI Taxonomy" id="35677"/>
    <lineage>
        <taxon>Eukaryota</taxon>
        <taxon>Sar</taxon>
        <taxon>Stramenopiles</taxon>
        <taxon>Ochrophyta</taxon>
        <taxon>Pelagophyceae</taxon>
        <taxon>Pelagomonadales</taxon>
        <taxon>Pelagomonadaceae</taxon>
        <taxon>Pelagomonas</taxon>
    </lineage>
</organism>
<comment type="caution">
    <text evidence="2">The sequence shown here is derived from an EMBL/GenBank/DDBJ whole genome shotgun (WGS) entry which is preliminary data.</text>
</comment>
<feature type="compositionally biased region" description="Pro residues" evidence="1">
    <location>
        <begin position="180"/>
        <end position="191"/>
    </location>
</feature>
<dbReference type="Proteomes" id="UP000789595">
    <property type="component" value="Unassembled WGS sequence"/>
</dbReference>
<feature type="compositionally biased region" description="Basic residues" evidence="1">
    <location>
        <begin position="153"/>
        <end position="165"/>
    </location>
</feature>